<protein>
    <recommendedName>
        <fullName evidence="9">Transcription factor</fullName>
    </recommendedName>
</protein>
<dbReference type="Pfam" id="PF00567">
    <property type="entry name" value="TUDOR"/>
    <property type="match status" value="1"/>
</dbReference>
<comment type="subcellular location">
    <subcellularLocation>
        <location evidence="1">Cytoplasm</location>
    </subcellularLocation>
</comment>
<accession>A0AAN6GMY5</accession>
<keyword evidence="3" id="KW-0677">Repeat</keyword>
<dbReference type="AlphaFoldDB" id="A0AAN6GMY5"/>
<dbReference type="GO" id="GO:0031047">
    <property type="term" value="P:regulatory ncRNA-mediated gene silencing"/>
    <property type="evidence" value="ECO:0007669"/>
    <property type="project" value="InterPro"/>
</dbReference>
<evidence type="ECO:0000256" key="3">
    <source>
        <dbReference type="ARBA" id="ARBA00022737"/>
    </source>
</evidence>
<evidence type="ECO:0000256" key="1">
    <source>
        <dbReference type="ARBA" id="ARBA00004496"/>
    </source>
</evidence>
<evidence type="ECO:0008006" key="9">
    <source>
        <dbReference type="Google" id="ProtNLM"/>
    </source>
</evidence>
<feature type="domain" description="TNase-like" evidence="6">
    <location>
        <begin position="235"/>
        <end position="411"/>
    </location>
</feature>
<dbReference type="GO" id="GO:0005829">
    <property type="term" value="C:cytosol"/>
    <property type="evidence" value="ECO:0007669"/>
    <property type="project" value="TreeGrafter"/>
</dbReference>
<reference evidence="7" key="1">
    <citation type="journal article" date="2023" name="PhytoFront">
        <title>Draft Genome Resources of Seven Strains of Tilletia horrida, Causal Agent of Kernel Smut of Rice.</title>
        <authorList>
            <person name="Khanal S."/>
            <person name="Antony Babu S."/>
            <person name="Zhou X.G."/>
        </authorList>
    </citation>
    <scope>NUCLEOTIDE SEQUENCE</scope>
    <source>
        <strain evidence="7">TX6</strain>
    </source>
</reference>
<dbReference type="InterPro" id="IPR016685">
    <property type="entry name" value="Silence_cplx_Nase-comp_TudorSN"/>
</dbReference>
<evidence type="ECO:0000259" key="5">
    <source>
        <dbReference type="PROSITE" id="PS50304"/>
    </source>
</evidence>
<dbReference type="PIRSF" id="PIRSF017179">
    <property type="entry name" value="RISC-Tudor-SN"/>
    <property type="match status" value="1"/>
</dbReference>
<dbReference type="Proteomes" id="UP001176517">
    <property type="component" value="Unassembled WGS sequence"/>
</dbReference>
<dbReference type="InterPro" id="IPR016071">
    <property type="entry name" value="Staphylococal_nuclease_OB-fold"/>
</dbReference>
<dbReference type="PANTHER" id="PTHR12302:SF2">
    <property type="entry name" value="STAPHYLOCOCCAL NUCLEASE DOMAIN-CONTAINING PROTEIN 1"/>
    <property type="match status" value="1"/>
</dbReference>
<dbReference type="Gene3D" id="2.40.50.90">
    <property type="match status" value="5"/>
</dbReference>
<sequence length="1075" mass="114675">MASAAPTSTLQAGIVRSVLSGDTLIVRPKGVATPGSERAIHIAGIAAPRMGSRDRDDEPQAFPSREHLRLLLVGREIRYKVEYTVPIPGSSAPGREFAHVYLPPKAPGQPDTNVAAEILTAGWAKVHDSTLRRNGLGGGNSPVAGGGPFGSASAASAGGSASGAAAAQAAAIAAQNALMPEEDEEAGGWKAKLRAIQEDAQSAQRGIWGPDDSLIKVDYTMPEDTHSFLQEWKGKPIDAVVEQVRDGSMLRVRLFLTPRHHQLINLNLAGIKAPRMPVNPHAAHSNGGGASGGEAFGEESKFFVESRLLQRNVKVTILSMPQPASVPTPFAATASAAAATQQQQSNGPPTATVLIGTAIHTVGDIAYFLLAAGLARVVDWHAGILANVGGMEKYRTAERTAKEKRIGIWKDYVPSSTAAAGAAGGHASAKRTFEAVVGRIISGDTVHVFLNNDGDDGNSNGLNERRIQLSSIRQALIKDPKQAGYANEAREFLRKRLIGKTVSVQIDYIKPKEGDFEERTYATIRTLSGKETNIAELLVQRGLATVQRHKRDDEDRSPEYDRLMEAEAAAIAEARGIHSGKESPAPRMGDASDNAAKANSFLPGLKRAGRVPAIVDFVASASRFKLIVPRENVRLTFVLAGIRAPRTARNPHEKDEPFGREGLEYTTRRALQRDVEVEFVMTDKAGGFIGNLYLNKSENLAVSLVGEGFASVHAYSAENLSSGNALYEAERSAQAARLRLWKDFEGEVEGPVNGHGAANLETVGAGTPGAGEAGTNGHAANGAGAAAGKAGAPAWGSAGAKASSLAAAASQAAPARREYADVIISDVRGNGTDVPFSFAVQILDDRISELETLMKELAVHSTAPAPGSGFTPKAGEYVCAKFSQDGAWYRAQVKKAQLGSKKAEVHYVDYGNIETIPFSDIRPLDGARFGKARLPPQAKEARLSFVKLFEGSSDGKQVDYVLDAQDRFRDWCEGRKLIANIDFRESAPGSASEKLHLTLYDPSNPSVVGSPEACINVDLAREGFALPDEKVPYWKSYPGLIKALEEANEEARRRHRGVFEYGDPTETNDGPGFRR</sequence>
<dbReference type="InterPro" id="IPR002999">
    <property type="entry name" value="Tudor"/>
</dbReference>
<feature type="region of interest" description="Disordered" evidence="4">
    <location>
        <begin position="1053"/>
        <end position="1075"/>
    </location>
</feature>
<gene>
    <name evidence="7" type="ORF">OC846_004273</name>
</gene>
<dbReference type="Pfam" id="PF00565">
    <property type="entry name" value="SNase"/>
    <property type="match status" value="3"/>
</dbReference>
<dbReference type="SMART" id="SM00318">
    <property type="entry name" value="SNc"/>
    <property type="match status" value="4"/>
</dbReference>
<dbReference type="SMART" id="SM00333">
    <property type="entry name" value="TUDOR"/>
    <property type="match status" value="1"/>
</dbReference>
<dbReference type="GO" id="GO:0005634">
    <property type="term" value="C:nucleus"/>
    <property type="evidence" value="ECO:0007669"/>
    <property type="project" value="TreeGrafter"/>
</dbReference>
<evidence type="ECO:0000256" key="4">
    <source>
        <dbReference type="SAM" id="MobiDB-lite"/>
    </source>
</evidence>
<keyword evidence="2" id="KW-0963">Cytoplasm</keyword>
<dbReference type="PROSITE" id="PS50304">
    <property type="entry name" value="TUDOR"/>
    <property type="match status" value="1"/>
</dbReference>
<name>A0AAN6GMY5_9BASI</name>
<dbReference type="GO" id="GO:0006402">
    <property type="term" value="P:mRNA catabolic process"/>
    <property type="evidence" value="ECO:0007669"/>
    <property type="project" value="TreeGrafter"/>
</dbReference>
<dbReference type="GO" id="GO:0003723">
    <property type="term" value="F:RNA binding"/>
    <property type="evidence" value="ECO:0007669"/>
    <property type="project" value="TreeGrafter"/>
</dbReference>
<feature type="domain" description="TNase-like" evidence="6">
    <location>
        <begin position="9"/>
        <end position="210"/>
    </location>
</feature>
<comment type="caution">
    <text evidence="7">The sequence shown here is derived from an EMBL/GenBank/DDBJ whole genome shotgun (WGS) entry which is preliminary data.</text>
</comment>
<evidence type="ECO:0000259" key="6">
    <source>
        <dbReference type="PROSITE" id="PS50830"/>
    </source>
</evidence>
<dbReference type="Gene3D" id="2.30.30.140">
    <property type="match status" value="1"/>
</dbReference>
<dbReference type="SUPFAM" id="SSF63748">
    <property type="entry name" value="Tudor/PWWP/MBT"/>
    <property type="match status" value="1"/>
</dbReference>
<dbReference type="EMBL" id="JAPDMZ010000123">
    <property type="protein sequence ID" value="KAK0549002.1"/>
    <property type="molecule type" value="Genomic_DNA"/>
</dbReference>
<dbReference type="GO" id="GO:0031332">
    <property type="term" value="C:RNAi effector complex"/>
    <property type="evidence" value="ECO:0007669"/>
    <property type="project" value="InterPro"/>
</dbReference>
<feature type="domain" description="TNase-like" evidence="6">
    <location>
        <begin position="431"/>
        <end position="743"/>
    </location>
</feature>
<evidence type="ECO:0000256" key="2">
    <source>
        <dbReference type="ARBA" id="ARBA00022490"/>
    </source>
</evidence>
<keyword evidence="8" id="KW-1185">Reference proteome</keyword>
<dbReference type="SUPFAM" id="SSF50199">
    <property type="entry name" value="Staphylococcal nuclease"/>
    <property type="match status" value="5"/>
</dbReference>
<dbReference type="PROSITE" id="PS50830">
    <property type="entry name" value="TNASE_3"/>
    <property type="match status" value="3"/>
</dbReference>
<dbReference type="GO" id="GO:0004518">
    <property type="term" value="F:nuclease activity"/>
    <property type="evidence" value="ECO:0007669"/>
    <property type="project" value="TreeGrafter"/>
</dbReference>
<evidence type="ECO:0000313" key="8">
    <source>
        <dbReference type="Proteomes" id="UP001176517"/>
    </source>
</evidence>
<dbReference type="InterPro" id="IPR035437">
    <property type="entry name" value="SNase_OB-fold_sf"/>
</dbReference>
<dbReference type="PANTHER" id="PTHR12302">
    <property type="entry name" value="EBNA2 BINDING PROTEIN P100"/>
    <property type="match status" value="1"/>
</dbReference>
<organism evidence="7 8">
    <name type="scientific">Tilletia horrida</name>
    <dbReference type="NCBI Taxonomy" id="155126"/>
    <lineage>
        <taxon>Eukaryota</taxon>
        <taxon>Fungi</taxon>
        <taxon>Dikarya</taxon>
        <taxon>Basidiomycota</taxon>
        <taxon>Ustilaginomycotina</taxon>
        <taxon>Exobasidiomycetes</taxon>
        <taxon>Tilletiales</taxon>
        <taxon>Tilletiaceae</taxon>
        <taxon>Tilletia</taxon>
    </lineage>
</organism>
<dbReference type="FunFam" id="2.30.30.140:FF:000018">
    <property type="entry name" value="Serine/threonine-protein kinase 31"/>
    <property type="match status" value="1"/>
</dbReference>
<evidence type="ECO:0000313" key="7">
    <source>
        <dbReference type="EMBL" id="KAK0549002.1"/>
    </source>
</evidence>
<proteinExistence type="predicted"/>
<feature type="domain" description="Tudor" evidence="5">
    <location>
        <begin position="871"/>
        <end position="931"/>
    </location>
</feature>